<dbReference type="Pfam" id="PF00510">
    <property type="entry name" value="COX3"/>
    <property type="match status" value="1"/>
</dbReference>
<accession>A0A517MGQ4</accession>
<dbReference type="RefSeq" id="WP_145352117.1">
    <property type="nucleotide sequence ID" value="NZ_CP036262.1"/>
</dbReference>
<dbReference type="EC" id="1.9.3.1" evidence="9"/>
<evidence type="ECO:0000256" key="1">
    <source>
        <dbReference type="ARBA" id="ARBA00004141"/>
    </source>
</evidence>
<keyword evidence="4 7" id="KW-1133">Transmembrane helix</keyword>
<dbReference type="GO" id="GO:0004129">
    <property type="term" value="F:cytochrome-c oxidase activity"/>
    <property type="evidence" value="ECO:0007669"/>
    <property type="project" value="InterPro"/>
</dbReference>
<dbReference type="GO" id="GO:0016491">
    <property type="term" value="F:oxidoreductase activity"/>
    <property type="evidence" value="ECO:0007669"/>
    <property type="project" value="UniProtKB-KW"/>
</dbReference>
<dbReference type="InterPro" id="IPR013833">
    <property type="entry name" value="Cyt_c_oxidase_su3_a-hlx"/>
</dbReference>
<comment type="subcellular location">
    <subcellularLocation>
        <location evidence="6">Cell membrane</location>
        <topology evidence="6">Multi-pass membrane protein</topology>
    </subcellularLocation>
    <subcellularLocation>
        <location evidence="1">Membrane</location>
        <topology evidence="1">Multi-pass membrane protein</topology>
    </subcellularLocation>
</comment>
<dbReference type="Gene3D" id="1.20.120.80">
    <property type="entry name" value="Cytochrome c oxidase, subunit III, four-helix bundle"/>
    <property type="match status" value="1"/>
</dbReference>
<organism evidence="9 10">
    <name type="scientific">Roseimaritima multifibrata</name>
    <dbReference type="NCBI Taxonomy" id="1930274"/>
    <lineage>
        <taxon>Bacteria</taxon>
        <taxon>Pseudomonadati</taxon>
        <taxon>Planctomycetota</taxon>
        <taxon>Planctomycetia</taxon>
        <taxon>Pirellulales</taxon>
        <taxon>Pirellulaceae</taxon>
        <taxon>Roseimaritima</taxon>
    </lineage>
</organism>
<dbReference type="OrthoDB" id="261701at2"/>
<feature type="domain" description="Heme-copper oxidase subunit III family profile" evidence="8">
    <location>
        <begin position="1"/>
        <end position="193"/>
    </location>
</feature>
<evidence type="ECO:0000313" key="9">
    <source>
        <dbReference type="EMBL" id="QDS94072.1"/>
    </source>
</evidence>
<keyword evidence="10" id="KW-1185">Reference proteome</keyword>
<keyword evidence="9" id="KW-0560">Oxidoreductase</keyword>
<dbReference type="PANTHER" id="PTHR11403">
    <property type="entry name" value="CYTOCHROME C OXIDASE SUBUNIT III"/>
    <property type="match status" value="1"/>
</dbReference>
<evidence type="ECO:0000256" key="2">
    <source>
        <dbReference type="ARBA" id="ARBA00010581"/>
    </source>
</evidence>
<evidence type="ECO:0000313" key="10">
    <source>
        <dbReference type="Proteomes" id="UP000320672"/>
    </source>
</evidence>
<feature type="transmembrane region" description="Helical" evidence="7">
    <location>
        <begin position="20"/>
        <end position="39"/>
    </location>
</feature>
<dbReference type="Proteomes" id="UP000320672">
    <property type="component" value="Chromosome"/>
</dbReference>
<dbReference type="InterPro" id="IPR035973">
    <property type="entry name" value="Cyt_c_oxidase_su3-like_sf"/>
</dbReference>
<protein>
    <submittedName>
        <fullName evidence="9">Cytochrome c oxidase polypeptide I+III</fullName>
        <ecNumber evidence="9">1.9.3.1</ecNumber>
    </submittedName>
</protein>
<name>A0A517MGQ4_9BACT</name>
<evidence type="ECO:0000256" key="6">
    <source>
        <dbReference type="RuleBase" id="RU003376"/>
    </source>
</evidence>
<sequence>MPKSTAALPLENRLKQGAALFIASLTMFFLGSIVLYLLYAYWRRDVVQPSSLLPGIFVLSTLLLVLISALSHQASRTVRRDHRKRTAAMLALALLLAFGFLVAQGYAIWQMMETPEMRNSFSQGVGGMVIILAILHALHVVGGIISLGIVSVRSFEGRYDHERHGAVDFAASYWHFLDLVWLLMLFAFWMTTAGFAF</sequence>
<evidence type="ECO:0000259" key="8">
    <source>
        <dbReference type="PROSITE" id="PS50253"/>
    </source>
</evidence>
<feature type="transmembrane region" description="Helical" evidence="7">
    <location>
        <begin position="90"/>
        <end position="109"/>
    </location>
</feature>
<proteinExistence type="inferred from homology"/>
<dbReference type="GO" id="GO:0005886">
    <property type="term" value="C:plasma membrane"/>
    <property type="evidence" value="ECO:0007669"/>
    <property type="project" value="UniProtKB-SubCell"/>
</dbReference>
<keyword evidence="3 6" id="KW-0812">Transmembrane</keyword>
<dbReference type="InterPro" id="IPR024791">
    <property type="entry name" value="Cyt_c/ubiquinol_Oxase_su3"/>
</dbReference>
<feature type="transmembrane region" description="Helical" evidence="7">
    <location>
        <begin position="129"/>
        <end position="152"/>
    </location>
</feature>
<feature type="transmembrane region" description="Helical" evidence="7">
    <location>
        <begin position="51"/>
        <end position="70"/>
    </location>
</feature>
<gene>
    <name evidence="9" type="primary">caaA</name>
    <name evidence="9" type="ORF">FF011L_28500</name>
</gene>
<dbReference type="EMBL" id="CP036262">
    <property type="protein sequence ID" value="QDS94072.1"/>
    <property type="molecule type" value="Genomic_DNA"/>
</dbReference>
<dbReference type="AlphaFoldDB" id="A0A517MGQ4"/>
<dbReference type="SUPFAM" id="SSF81452">
    <property type="entry name" value="Cytochrome c oxidase subunit III-like"/>
    <property type="match status" value="1"/>
</dbReference>
<comment type="similarity">
    <text evidence="2 6">Belongs to the cytochrome c oxidase subunit 3 family.</text>
</comment>
<feature type="transmembrane region" description="Helical" evidence="7">
    <location>
        <begin position="173"/>
        <end position="196"/>
    </location>
</feature>
<evidence type="ECO:0000256" key="7">
    <source>
        <dbReference type="SAM" id="Phobius"/>
    </source>
</evidence>
<dbReference type="KEGG" id="rml:FF011L_28500"/>
<evidence type="ECO:0000256" key="4">
    <source>
        <dbReference type="ARBA" id="ARBA00022989"/>
    </source>
</evidence>
<evidence type="ECO:0000256" key="5">
    <source>
        <dbReference type="ARBA" id="ARBA00023136"/>
    </source>
</evidence>
<dbReference type="PANTHER" id="PTHR11403:SF10">
    <property type="entry name" value="CYTOCHROME C OXIDASE"/>
    <property type="match status" value="1"/>
</dbReference>
<keyword evidence="5 7" id="KW-0472">Membrane</keyword>
<dbReference type="InterPro" id="IPR000298">
    <property type="entry name" value="Cyt_c_oxidase-like_su3"/>
</dbReference>
<evidence type="ECO:0000256" key="3">
    <source>
        <dbReference type="ARBA" id="ARBA00022692"/>
    </source>
</evidence>
<dbReference type="GO" id="GO:0019646">
    <property type="term" value="P:aerobic electron transport chain"/>
    <property type="evidence" value="ECO:0007669"/>
    <property type="project" value="InterPro"/>
</dbReference>
<reference evidence="9 10" key="1">
    <citation type="submission" date="2019-02" db="EMBL/GenBank/DDBJ databases">
        <title>Deep-cultivation of Planctomycetes and their phenomic and genomic characterization uncovers novel biology.</title>
        <authorList>
            <person name="Wiegand S."/>
            <person name="Jogler M."/>
            <person name="Boedeker C."/>
            <person name="Pinto D."/>
            <person name="Vollmers J."/>
            <person name="Rivas-Marin E."/>
            <person name="Kohn T."/>
            <person name="Peeters S.H."/>
            <person name="Heuer A."/>
            <person name="Rast P."/>
            <person name="Oberbeckmann S."/>
            <person name="Bunk B."/>
            <person name="Jeske O."/>
            <person name="Meyerdierks A."/>
            <person name="Storesund J.E."/>
            <person name="Kallscheuer N."/>
            <person name="Luecker S."/>
            <person name="Lage O.M."/>
            <person name="Pohl T."/>
            <person name="Merkel B.J."/>
            <person name="Hornburger P."/>
            <person name="Mueller R.-W."/>
            <person name="Bruemmer F."/>
            <person name="Labrenz M."/>
            <person name="Spormann A.M."/>
            <person name="Op den Camp H."/>
            <person name="Overmann J."/>
            <person name="Amann R."/>
            <person name="Jetten M.S.M."/>
            <person name="Mascher T."/>
            <person name="Medema M.H."/>
            <person name="Devos D.P."/>
            <person name="Kaster A.-K."/>
            <person name="Ovreas L."/>
            <person name="Rohde M."/>
            <person name="Galperin M.Y."/>
            <person name="Jogler C."/>
        </authorList>
    </citation>
    <scope>NUCLEOTIDE SEQUENCE [LARGE SCALE GENOMIC DNA]</scope>
    <source>
        <strain evidence="9 10">FF011L</strain>
    </source>
</reference>
<dbReference type="PROSITE" id="PS50253">
    <property type="entry name" value="COX3"/>
    <property type="match status" value="1"/>
</dbReference>